<dbReference type="Proteomes" id="UP000464620">
    <property type="component" value="Chromosome B09"/>
</dbReference>
<feature type="region of interest" description="Disordered" evidence="1">
    <location>
        <begin position="19"/>
        <end position="49"/>
    </location>
</feature>
<protein>
    <submittedName>
        <fullName evidence="2">Uncharacterized protein</fullName>
    </submittedName>
</protein>
<reference evidence="2 3" key="1">
    <citation type="submission" date="2020-01" db="EMBL/GenBank/DDBJ databases">
        <title>Genome sequence of Arachis hypogaea, cultivar Shitouqi.</title>
        <authorList>
            <person name="Zhuang W."/>
            <person name="Chen H."/>
            <person name="Varshney R."/>
            <person name="Wang D."/>
            <person name="Ming R."/>
        </authorList>
    </citation>
    <scope>NUCLEOTIDE SEQUENCE [LARGE SCALE GENOMIC DNA]</scope>
    <source>
        <tissue evidence="2">Young leaf</tissue>
    </source>
</reference>
<dbReference type="EMBL" id="CP031001">
    <property type="protein sequence ID" value="QHN78334.1"/>
    <property type="molecule type" value="Genomic_DNA"/>
</dbReference>
<accession>A0A6B9VCB2</accession>
<proteinExistence type="predicted"/>
<organism evidence="2 3">
    <name type="scientific">Arachis hypogaea</name>
    <name type="common">Peanut</name>
    <dbReference type="NCBI Taxonomy" id="3818"/>
    <lineage>
        <taxon>Eukaryota</taxon>
        <taxon>Viridiplantae</taxon>
        <taxon>Streptophyta</taxon>
        <taxon>Embryophyta</taxon>
        <taxon>Tracheophyta</taxon>
        <taxon>Spermatophyta</taxon>
        <taxon>Magnoliopsida</taxon>
        <taxon>eudicotyledons</taxon>
        <taxon>Gunneridae</taxon>
        <taxon>Pentapetalae</taxon>
        <taxon>rosids</taxon>
        <taxon>fabids</taxon>
        <taxon>Fabales</taxon>
        <taxon>Fabaceae</taxon>
        <taxon>Papilionoideae</taxon>
        <taxon>50 kb inversion clade</taxon>
        <taxon>dalbergioids sensu lato</taxon>
        <taxon>Dalbergieae</taxon>
        <taxon>Pterocarpus clade</taxon>
        <taxon>Arachis</taxon>
    </lineage>
</organism>
<dbReference type="AlphaFoldDB" id="A0A6B9VCB2"/>
<gene>
    <name evidence="2" type="ORF">DS421_19g660490</name>
</gene>
<sequence>MTSPAGITAAAPSCCRCRKGSRDPLPRDGGENARAGGGRVQPRRAASAVRATVVVQARHRQLRRHRLCPAPPQMMGRRELPLLLPSSWGLSCCGRSSP</sequence>
<evidence type="ECO:0000256" key="1">
    <source>
        <dbReference type="SAM" id="MobiDB-lite"/>
    </source>
</evidence>
<evidence type="ECO:0000313" key="2">
    <source>
        <dbReference type="EMBL" id="QHN78334.1"/>
    </source>
</evidence>
<feature type="compositionally biased region" description="Basic and acidic residues" evidence="1">
    <location>
        <begin position="20"/>
        <end position="31"/>
    </location>
</feature>
<name>A0A6B9VCB2_ARAHY</name>
<evidence type="ECO:0000313" key="3">
    <source>
        <dbReference type="Proteomes" id="UP000464620"/>
    </source>
</evidence>